<evidence type="ECO:0008006" key="3">
    <source>
        <dbReference type="Google" id="ProtNLM"/>
    </source>
</evidence>
<reference evidence="1" key="1">
    <citation type="submission" date="2020-08" db="EMBL/GenBank/DDBJ databases">
        <title>Multicomponent nature underlies the extraordinary mechanical properties of spider dragline silk.</title>
        <authorList>
            <person name="Kono N."/>
            <person name="Nakamura H."/>
            <person name="Mori M."/>
            <person name="Yoshida Y."/>
            <person name="Ohtoshi R."/>
            <person name="Malay A.D."/>
            <person name="Moran D.A.P."/>
            <person name="Tomita M."/>
            <person name="Numata K."/>
            <person name="Arakawa K."/>
        </authorList>
    </citation>
    <scope>NUCLEOTIDE SEQUENCE</scope>
</reference>
<organism evidence="1 2">
    <name type="scientific">Trichonephila clavipes</name>
    <name type="common">Golden silk orbweaver</name>
    <name type="synonym">Nephila clavipes</name>
    <dbReference type="NCBI Taxonomy" id="2585209"/>
    <lineage>
        <taxon>Eukaryota</taxon>
        <taxon>Metazoa</taxon>
        <taxon>Ecdysozoa</taxon>
        <taxon>Arthropoda</taxon>
        <taxon>Chelicerata</taxon>
        <taxon>Arachnida</taxon>
        <taxon>Araneae</taxon>
        <taxon>Araneomorphae</taxon>
        <taxon>Entelegynae</taxon>
        <taxon>Araneoidea</taxon>
        <taxon>Nephilidae</taxon>
        <taxon>Trichonephila</taxon>
    </lineage>
</organism>
<name>A0A8X6SSM9_TRICX</name>
<comment type="caution">
    <text evidence="1">The sequence shown here is derived from an EMBL/GenBank/DDBJ whole genome shotgun (WGS) entry which is preliminary data.</text>
</comment>
<accession>A0A8X6SSM9</accession>
<dbReference type="EMBL" id="BMAU01021351">
    <property type="protein sequence ID" value="GFY19274.1"/>
    <property type="molecule type" value="Genomic_DNA"/>
</dbReference>
<protein>
    <recommendedName>
        <fullName evidence="3">Retrotransposon gag domain-containing protein</fullName>
    </recommendedName>
</protein>
<gene>
    <name evidence="1" type="primary">NCL1_59947</name>
    <name evidence="1" type="ORF">TNCV_4226381</name>
</gene>
<sequence length="192" mass="22065">MNNMSDSSLFPTETGRVGNVEVGYPRAHALQWHPTRFNFPNPELRGIAGLGALPEVYFSGSENVEDFLEGIANNIKFLEILSDLACAYFKGHLLHRAHDWFEIFGSTLVQNTGTDYEKFKAALTKIFPVMRNRKDLEVQFFSSQQSRDQEPTDFMYDLFKVHKKLGLSVSEETLVDHIFVRLEPQRCRLCRS</sequence>
<proteinExistence type="predicted"/>
<evidence type="ECO:0000313" key="2">
    <source>
        <dbReference type="Proteomes" id="UP000887159"/>
    </source>
</evidence>
<dbReference type="Proteomes" id="UP000887159">
    <property type="component" value="Unassembled WGS sequence"/>
</dbReference>
<dbReference type="AlphaFoldDB" id="A0A8X6SSM9"/>
<keyword evidence="2" id="KW-1185">Reference proteome</keyword>
<evidence type="ECO:0000313" key="1">
    <source>
        <dbReference type="EMBL" id="GFY19274.1"/>
    </source>
</evidence>